<accession>A0ABX0QBT1</accession>
<dbReference type="RefSeq" id="WP_167129541.1">
    <property type="nucleotide sequence ID" value="NZ_JAAQQR010000012.1"/>
</dbReference>
<evidence type="ECO:0000256" key="2">
    <source>
        <dbReference type="SAM" id="SignalP"/>
    </source>
</evidence>
<feature type="domain" description="Dermonecrotic toxin N-terminal" evidence="3">
    <location>
        <begin position="270"/>
        <end position="421"/>
    </location>
</feature>
<sequence length="874" mass="95051">MQHLSFMVRRGLAAGLLAAALAQPVHATTMQTTGAQGDGNTQGNSVSTTAAPIGGPTQDGTVSPFSPGSTMTAPAFAPLFVTAQDARAYWGMLVRSRGWSALDPRAVARSFIKERLGIDGDMYVVAHFATAQKLMEGSADNVVALTDALMNAFPDHSRHSFFGVLSDSVSGLTGGGQSPTVLDFLRGVITCRNGGQCFSMVGRFLWSRTGPGYIYNTFIGTGNVIDTVSEDARALDLSFGIFPRSSTFLPENRSSLKLSQVIDTFKEEGLFSELPYIKRLKEEFDEYWAHGKDEWPLLARYHFVHEARRALARRTLTRQQYELVMKGGAPQVPLHGPIALWQLENTPADASVAVRRFDINGYAASDILRFVASDGSEVMYIPGASSPFVTFSNEGELRDWVVRQAENRASLDEILSHFSIYNGQDGAFRTGVSQGLVHLASGLWTADGRAIDVQNASIAGDVFEDMRVQVEARLRDDARMRTSTAWDAWRTTLNRTVAVLGPVGYVPALALPVQAGTALMALGMGIDEGINGRTTANRNSALEGAVMTAVTNLSTSAALHGFASTGRPAAPSTTSVELELQALPALPSVSTGGVVSEPGGRPAVGAEAVDPRIAYSMGPVSSEPPLDMSALQSEPGTLGYLVQRISNDAEDWTRRIIDLKKVGIEMQRRRLDDSRTQPLAVNRAGYRQSFGRSLVFRVDSRRPAELLRNGGFGPSSDFHDLEPMLRQPTTIGSGSLRANNRVLEDWQLGFSCMACRPSFHQYAIRTERRPVAAASDNHDPRTYDLPLDEVHFPADVSPENIFIIDSTDRAIARKLADIYRSSYVSTPYGVPLNAFQEYVSGQLDINAPNKYTERRSAGVRDPASVVDRRRLGFR</sequence>
<reference evidence="4 5" key="1">
    <citation type="journal article" date="2011" name="Curr. Microbiol.">
        <title>Luteibacter jiangsuensis sp. nov.: a methamidophos-degrading bacterium isolated from a methamidophos-manufacturing factory.</title>
        <authorList>
            <person name="Wang L."/>
            <person name="Wang G.L."/>
            <person name="Li S.P."/>
            <person name="Jiang J.D."/>
        </authorList>
    </citation>
    <scope>NUCLEOTIDE SEQUENCE [LARGE SCALE GENOMIC DNA]</scope>
    <source>
        <strain evidence="4 5">CGMCC 1.10133</strain>
    </source>
</reference>
<feature type="compositionally biased region" description="Polar residues" evidence="1">
    <location>
        <begin position="58"/>
        <end position="67"/>
    </location>
</feature>
<dbReference type="Proteomes" id="UP001429601">
    <property type="component" value="Unassembled WGS sequence"/>
</dbReference>
<comment type="caution">
    <text evidence="4">The sequence shown here is derived from an EMBL/GenBank/DDBJ whole genome shotgun (WGS) entry which is preliminary data.</text>
</comment>
<keyword evidence="2" id="KW-0732">Signal</keyword>
<feature type="region of interest" description="Disordered" evidence="1">
    <location>
        <begin position="31"/>
        <end position="67"/>
    </location>
</feature>
<evidence type="ECO:0000313" key="4">
    <source>
        <dbReference type="EMBL" id="NID06867.1"/>
    </source>
</evidence>
<organism evidence="4 5">
    <name type="scientific">Luteibacter jiangsuensis</name>
    <dbReference type="NCBI Taxonomy" id="637577"/>
    <lineage>
        <taxon>Bacteria</taxon>
        <taxon>Pseudomonadati</taxon>
        <taxon>Pseudomonadota</taxon>
        <taxon>Gammaproteobacteria</taxon>
        <taxon>Lysobacterales</taxon>
        <taxon>Rhodanobacteraceae</taxon>
        <taxon>Luteibacter</taxon>
    </lineage>
</organism>
<protein>
    <recommendedName>
        <fullName evidence="3">Dermonecrotic toxin N-terminal domain-containing protein</fullName>
    </recommendedName>
</protein>
<name>A0ABX0QBT1_9GAMM</name>
<feature type="chain" id="PRO_5046600019" description="Dermonecrotic toxin N-terminal domain-containing protein" evidence="2">
    <location>
        <begin position="28"/>
        <end position="874"/>
    </location>
</feature>
<dbReference type="InterPro" id="IPR046673">
    <property type="entry name" value="ToxA_N"/>
</dbReference>
<feature type="signal peptide" evidence="2">
    <location>
        <begin position="1"/>
        <end position="27"/>
    </location>
</feature>
<dbReference type="EMBL" id="JAAQQR010000012">
    <property type="protein sequence ID" value="NID06867.1"/>
    <property type="molecule type" value="Genomic_DNA"/>
</dbReference>
<evidence type="ECO:0000313" key="5">
    <source>
        <dbReference type="Proteomes" id="UP001429601"/>
    </source>
</evidence>
<evidence type="ECO:0000259" key="3">
    <source>
        <dbReference type="Pfam" id="PF20178"/>
    </source>
</evidence>
<feature type="compositionally biased region" description="Polar residues" evidence="1">
    <location>
        <begin position="31"/>
        <end position="50"/>
    </location>
</feature>
<gene>
    <name evidence="4" type="ORF">HBF26_18415</name>
</gene>
<dbReference type="Pfam" id="PF20178">
    <property type="entry name" value="ToxA_N"/>
    <property type="match status" value="1"/>
</dbReference>
<evidence type="ECO:0000256" key="1">
    <source>
        <dbReference type="SAM" id="MobiDB-lite"/>
    </source>
</evidence>
<proteinExistence type="predicted"/>
<keyword evidence="5" id="KW-1185">Reference proteome</keyword>